<dbReference type="RefSeq" id="WP_280763209.1">
    <property type="nucleotide sequence ID" value="NZ_JARXVC010000017.1"/>
</dbReference>
<name>A0ABT6MJH2_9NOCA</name>
<gene>
    <name evidence="2" type="ORF">M2280_005207</name>
</gene>
<feature type="compositionally biased region" description="Basic and acidic residues" evidence="1">
    <location>
        <begin position="313"/>
        <end position="333"/>
    </location>
</feature>
<dbReference type="Pfam" id="PF05762">
    <property type="entry name" value="VWA_CoxE"/>
    <property type="match status" value="1"/>
</dbReference>
<dbReference type="InterPro" id="IPR036465">
    <property type="entry name" value="vWFA_dom_sf"/>
</dbReference>
<reference evidence="2 3" key="1">
    <citation type="submission" date="2023-04" db="EMBL/GenBank/DDBJ databases">
        <title>Forest soil microbial communities from Buena Vista Peninsula, Colon Province, Panama.</title>
        <authorList>
            <person name="Bouskill N."/>
        </authorList>
    </citation>
    <scope>NUCLEOTIDE SEQUENCE [LARGE SCALE GENOMIC DNA]</scope>
    <source>
        <strain evidence="2 3">CFH S0262</strain>
    </source>
</reference>
<evidence type="ECO:0000256" key="1">
    <source>
        <dbReference type="SAM" id="MobiDB-lite"/>
    </source>
</evidence>
<keyword evidence="3" id="KW-1185">Reference proteome</keyword>
<dbReference type="InterPro" id="IPR008912">
    <property type="entry name" value="Uncharacterised_CoxE"/>
</dbReference>
<feature type="region of interest" description="Disordered" evidence="1">
    <location>
        <begin position="235"/>
        <end position="258"/>
    </location>
</feature>
<evidence type="ECO:0000313" key="3">
    <source>
        <dbReference type="Proteomes" id="UP001160334"/>
    </source>
</evidence>
<dbReference type="SUPFAM" id="SSF53300">
    <property type="entry name" value="vWA-like"/>
    <property type="match status" value="1"/>
</dbReference>
<sequence length="564" mass="59946">MTAAPTLAAWDAPSHPHWTQLGARLTDWADALTDRGDVLVQVFPHDPASRRPAGVFNHKTARITVDATQTIPGRPDPDRIDLRDARDRARFPVLAGVLAHEVGHATHTHRRADLTGAVAEWAALLEEPRMEGRVVESRAEARRWLQASVAHLLGRVDPTNPQEAARVLVLLGGRVLAGVIDIDALPDLDVEAGRWLSAEQIAVISEQTDRVITAADGDITTVAAAAARIAALFADDTEPPSDDPDHDDGGCSGHVAGDSLDLDSPLGKALATLAAEATTDLRAAAGVVDPSPQARAAKAARQERAAQVMADHQAARAGEHESTLRRPTADEQRQAQALARELSAASIRAVEVTSRRVATPPGRLRTSELVRRQGQINARTTPTATPWETRRRRTVDNARLTVGVALDISASMEPYAAPTALAAWSFARAVREIGGRAATVTWNHTAALLPVRAGSNAVPVPGICGGSAGLPAALRALERELHLDQVDSARLVAIVTDGELPNADEVRDEVARLVRAGVRVLWLVTLDSESAMVPPNDVEVMVLDQPSQVGRLIGSAAVTLLSRA</sequence>
<protein>
    <recommendedName>
        <fullName evidence="4">VWA domain-containing protein</fullName>
    </recommendedName>
</protein>
<evidence type="ECO:0008006" key="4">
    <source>
        <dbReference type="Google" id="ProtNLM"/>
    </source>
</evidence>
<feature type="region of interest" description="Disordered" evidence="1">
    <location>
        <begin position="291"/>
        <end position="340"/>
    </location>
</feature>
<dbReference type="Proteomes" id="UP001160334">
    <property type="component" value="Unassembled WGS sequence"/>
</dbReference>
<feature type="compositionally biased region" description="Acidic residues" evidence="1">
    <location>
        <begin position="235"/>
        <end position="246"/>
    </location>
</feature>
<organism evidence="2 3">
    <name type="scientific">Prescottella agglutinans</name>
    <dbReference type="NCBI Taxonomy" id="1644129"/>
    <lineage>
        <taxon>Bacteria</taxon>
        <taxon>Bacillati</taxon>
        <taxon>Actinomycetota</taxon>
        <taxon>Actinomycetes</taxon>
        <taxon>Mycobacteriales</taxon>
        <taxon>Nocardiaceae</taxon>
        <taxon>Prescottella</taxon>
    </lineage>
</organism>
<evidence type="ECO:0000313" key="2">
    <source>
        <dbReference type="EMBL" id="MDH6283956.1"/>
    </source>
</evidence>
<accession>A0ABT6MJH2</accession>
<dbReference type="EMBL" id="JARXVC010000017">
    <property type="protein sequence ID" value="MDH6283956.1"/>
    <property type="molecule type" value="Genomic_DNA"/>
</dbReference>
<comment type="caution">
    <text evidence="2">The sequence shown here is derived from an EMBL/GenBank/DDBJ whole genome shotgun (WGS) entry which is preliminary data.</text>
</comment>
<proteinExistence type="predicted"/>